<proteinExistence type="predicted"/>
<accession>A0A382HBU1</accession>
<reference evidence="1" key="1">
    <citation type="submission" date="2018-05" db="EMBL/GenBank/DDBJ databases">
        <authorList>
            <person name="Lanie J.A."/>
            <person name="Ng W.-L."/>
            <person name="Kazmierczak K.M."/>
            <person name="Andrzejewski T.M."/>
            <person name="Davidsen T.M."/>
            <person name="Wayne K.J."/>
            <person name="Tettelin H."/>
            <person name="Glass J.I."/>
            <person name="Rusch D."/>
            <person name="Podicherti R."/>
            <person name="Tsui H.-C.T."/>
            <person name="Winkler M.E."/>
        </authorList>
    </citation>
    <scope>NUCLEOTIDE SEQUENCE</scope>
</reference>
<dbReference type="AlphaFoldDB" id="A0A382HBU1"/>
<protein>
    <submittedName>
        <fullName evidence="1">Uncharacterized protein</fullName>
    </submittedName>
</protein>
<organism evidence="1">
    <name type="scientific">marine metagenome</name>
    <dbReference type="NCBI Taxonomy" id="408172"/>
    <lineage>
        <taxon>unclassified sequences</taxon>
        <taxon>metagenomes</taxon>
        <taxon>ecological metagenomes</taxon>
    </lineage>
</organism>
<gene>
    <name evidence="1" type="ORF">METZ01_LOCUS237211</name>
</gene>
<name>A0A382HBU1_9ZZZZ</name>
<dbReference type="EMBL" id="UINC01060151">
    <property type="protein sequence ID" value="SVB84357.1"/>
    <property type="molecule type" value="Genomic_DNA"/>
</dbReference>
<evidence type="ECO:0000313" key="1">
    <source>
        <dbReference type="EMBL" id="SVB84357.1"/>
    </source>
</evidence>
<sequence length="50" mass="5646">MVTKFGVAVGKATGSCYLESLNFDERVIFEGLIETLLFSWKILILVSGYW</sequence>